<dbReference type="PROSITE" id="PS50293">
    <property type="entry name" value="TPR_REGION"/>
    <property type="match status" value="1"/>
</dbReference>
<keyword evidence="1" id="KW-0677">Repeat</keyword>
<dbReference type="PROSITE" id="PS50005">
    <property type="entry name" value="TPR"/>
    <property type="match status" value="6"/>
</dbReference>
<feature type="repeat" description="TPR" evidence="3">
    <location>
        <begin position="216"/>
        <end position="249"/>
    </location>
</feature>
<keyword evidence="5" id="KW-1185">Reference proteome</keyword>
<feature type="repeat" description="TPR" evidence="3">
    <location>
        <begin position="114"/>
        <end position="147"/>
    </location>
</feature>
<feature type="repeat" description="TPR" evidence="3">
    <location>
        <begin position="182"/>
        <end position="215"/>
    </location>
</feature>
<evidence type="ECO:0000256" key="2">
    <source>
        <dbReference type="ARBA" id="ARBA00022803"/>
    </source>
</evidence>
<dbReference type="Proteomes" id="UP001325479">
    <property type="component" value="Chromosome"/>
</dbReference>
<dbReference type="InterPro" id="IPR027417">
    <property type="entry name" value="P-loop_NTPase"/>
</dbReference>
<sequence length="703" mass="77608">MPTHQPPEELSIPEALSRAHAHWNAGQADRAELLCQRVLAAWPGQADALHLLGLIAHAYGNLDIAIGHLREACKAPRAPAVYSANLAEMCRQKGLLEEAAQAARRAVAMDPTLAAGWNNLGIILQEAGRFDESRTCLEHVIALQPEWAEAHNNLGNTLRRLGRLDLAEPHYRRAIALKPEYPEAHSNLAFLLSSQGRYDEAAQEAQLALDLNPRFVEAYLNLAEVESVRHRYDAALRVFDKLQAFAPQHPVALVAYAKLLLKLERDNEALVLARRAVACAPQYAEAHNMLATVLQARGETDEALAAFERAAQLPGTVAEEAMLGRAMVLIEAGRKDEALAAFDRALEAFPGSALIRAARADTRTFEAGDPDFPVLEAFVAQDDRRALEDRIAVQFALGKAYLDIKDSARAFAHFDAANRARRASFAYDQQDTERWLQRIAETFTPELYERLQGMGAASDLPVFIVGMPRSGTTLIEQIVAAHPDVTGAGELAALRQVVDASGVYPDRLPALAAGPRYTASRVLEQLGRDYLARTLPLARGSVRLVDKMPGNFALAGLIPLILPGARIIHTRRDAVDTCLSCYTKLFAGDQPFAYDQAELGRFYRAYERLMAHWRAVLPPGQFIEVDYEAVVDNVEYEARRLIEFLGLPWSEACLNFHQDRRVVRTASANQVRQPIYGTSKGRWRAHTAYLGPLLAALGVEMPQ</sequence>
<accession>A0ABZ0WR41</accession>
<dbReference type="EMBL" id="CP139965">
    <property type="protein sequence ID" value="WQD79711.1"/>
    <property type="molecule type" value="Genomic_DNA"/>
</dbReference>
<keyword evidence="2 3" id="KW-0802">TPR repeat</keyword>
<dbReference type="SMART" id="SM00028">
    <property type="entry name" value="TPR"/>
    <property type="match status" value="11"/>
</dbReference>
<feature type="repeat" description="TPR" evidence="3">
    <location>
        <begin position="284"/>
        <end position="317"/>
    </location>
</feature>
<gene>
    <name evidence="4" type="ORF">U0042_08530</name>
</gene>
<dbReference type="InterPro" id="IPR011990">
    <property type="entry name" value="TPR-like_helical_dom_sf"/>
</dbReference>
<dbReference type="RefSeq" id="WP_198665277.1">
    <property type="nucleotide sequence ID" value="NZ_CP139965.1"/>
</dbReference>
<reference evidence="4 5" key="1">
    <citation type="submission" date="2023-12" db="EMBL/GenBank/DDBJ databases">
        <title>Genome sequencing and assembly of bacterial species from a model synthetic community.</title>
        <authorList>
            <person name="Hogle S.L."/>
        </authorList>
    </citation>
    <scope>NUCLEOTIDE SEQUENCE [LARGE SCALE GENOMIC DNA]</scope>
    <source>
        <strain evidence="4 5">HAMBI 2494</strain>
    </source>
</reference>
<dbReference type="Pfam" id="PF13469">
    <property type="entry name" value="Sulfotransfer_3"/>
    <property type="match status" value="1"/>
</dbReference>
<dbReference type="PANTHER" id="PTHR44809">
    <property type="match status" value="1"/>
</dbReference>
<dbReference type="Pfam" id="PF13424">
    <property type="entry name" value="TPR_12"/>
    <property type="match status" value="1"/>
</dbReference>
<dbReference type="PANTHER" id="PTHR44809:SF1">
    <property type="entry name" value="PROTEIN O-MANNOSYL-TRANSFERASE TMTC1"/>
    <property type="match status" value="1"/>
</dbReference>
<protein>
    <submittedName>
        <fullName evidence="4">Sulfotransferase</fullName>
    </submittedName>
</protein>
<dbReference type="SUPFAM" id="SSF48452">
    <property type="entry name" value="TPR-like"/>
    <property type="match status" value="2"/>
</dbReference>
<dbReference type="Pfam" id="PF07719">
    <property type="entry name" value="TPR_2"/>
    <property type="match status" value="1"/>
</dbReference>
<evidence type="ECO:0000313" key="4">
    <source>
        <dbReference type="EMBL" id="WQD79711.1"/>
    </source>
</evidence>
<dbReference type="Pfam" id="PF13432">
    <property type="entry name" value="TPR_16"/>
    <property type="match status" value="2"/>
</dbReference>
<evidence type="ECO:0000256" key="1">
    <source>
        <dbReference type="ARBA" id="ARBA00022737"/>
    </source>
</evidence>
<dbReference type="InterPro" id="IPR013105">
    <property type="entry name" value="TPR_2"/>
</dbReference>
<evidence type="ECO:0000256" key="3">
    <source>
        <dbReference type="PROSITE-ProRule" id="PRU00339"/>
    </source>
</evidence>
<feature type="repeat" description="TPR" evidence="3">
    <location>
        <begin position="148"/>
        <end position="181"/>
    </location>
</feature>
<feature type="repeat" description="TPR" evidence="3">
    <location>
        <begin position="319"/>
        <end position="352"/>
    </location>
</feature>
<dbReference type="InterPro" id="IPR019734">
    <property type="entry name" value="TPR_rpt"/>
</dbReference>
<name>A0ABZ0WR41_9BURK</name>
<dbReference type="SUPFAM" id="SSF52540">
    <property type="entry name" value="P-loop containing nucleoside triphosphate hydrolases"/>
    <property type="match status" value="1"/>
</dbReference>
<dbReference type="InterPro" id="IPR052943">
    <property type="entry name" value="TMTC_O-mannosyl-trnsfr"/>
</dbReference>
<dbReference type="Gene3D" id="1.25.40.10">
    <property type="entry name" value="Tetratricopeptide repeat domain"/>
    <property type="match status" value="5"/>
</dbReference>
<dbReference type="Gene3D" id="3.40.50.300">
    <property type="entry name" value="P-loop containing nucleotide triphosphate hydrolases"/>
    <property type="match status" value="1"/>
</dbReference>
<proteinExistence type="predicted"/>
<organism evidence="4 5">
    <name type="scientific">Paraburkholderia kururiensis</name>
    <dbReference type="NCBI Taxonomy" id="984307"/>
    <lineage>
        <taxon>Bacteria</taxon>
        <taxon>Pseudomonadati</taxon>
        <taxon>Pseudomonadota</taxon>
        <taxon>Betaproteobacteria</taxon>
        <taxon>Burkholderiales</taxon>
        <taxon>Burkholderiaceae</taxon>
        <taxon>Paraburkholderia</taxon>
    </lineage>
</organism>
<evidence type="ECO:0000313" key="5">
    <source>
        <dbReference type="Proteomes" id="UP001325479"/>
    </source>
</evidence>